<dbReference type="InterPro" id="IPR010123">
    <property type="entry name" value="PHA_synth_III_E"/>
</dbReference>
<comment type="pathway">
    <text evidence="1">Biopolymer metabolism; poly-(R)-3-hydroxybutanoate biosynthesis.</text>
</comment>
<evidence type="ECO:0000256" key="1">
    <source>
        <dbReference type="ARBA" id="ARBA00004683"/>
    </source>
</evidence>
<keyword evidence="3" id="KW-0583">PHB biosynthesis</keyword>
<protein>
    <recommendedName>
        <fullName evidence="2">Poly(3-hydroxyalkanoate) polymerase subunit PhaE</fullName>
    </recommendedName>
</protein>
<reference evidence="5" key="1">
    <citation type="journal article" date="2019" name="Int. J. Syst. Evol. Microbiol.">
        <title>The Global Catalogue of Microorganisms (GCM) 10K type strain sequencing project: providing services to taxonomists for standard genome sequencing and annotation.</title>
        <authorList>
            <consortium name="The Broad Institute Genomics Platform"/>
            <consortium name="The Broad Institute Genome Sequencing Center for Infectious Disease"/>
            <person name="Wu L."/>
            <person name="Ma J."/>
        </authorList>
    </citation>
    <scope>NUCLEOTIDE SEQUENCE [LARGE SCALE GENOMIC DNA]</scope>
    <source>
        <strain evidence="5">NBRC 111756</strain>
    </source>
</reference>
<proteinExistence type="predicted"/>
<accession>A0ABW2A7W8</accession>
<evidence type="ECO:0000313" key="4">
    <source>
        <dbReference type="EMBL" id="MFC6673542.1"/>
    </source>
</evidence>
<comment type="caution">
    <text evidence="4">The sequence shown here is derived from an EMBL/GenBank/DDBJ whole genome shotgun (WGS) entry which is preliminary data.</text>
</comment>
<evidence type="ECO:0000256" key="2">
    <source>
        <dbReference type="ARBA" id="ARBA00019066"/>
    </source>
</evidence>
<dbReference type="Proteomes" id="UP001596422">
    <property type="component" value="Unassembled WGS sequence"/>
</dbReference>
<dbReference type="EMBL" id="JBHSWE010000001">
    <property type="protein sequence ID" value="MFC6673542.1"/>
    <property type="molecule type" value="Genomic_DNA"/>
</dbReference>
<organism evidence="4 5">
    <name type="scientific">Marinobacterium aestuariivivens</name>
    <dbReference type="NCBI Taxonomy" id="1698799"/>
    <lineage>
        <taxon>Bacteria</taxon>
        <taxon>Pseudomonadati</taxon>
        <taxon>Pseudomonadota</taxon>
        <taxon>Gammaproteobacteria</taxon>
        <taxon>Oceanospirillales</taxon>
        <taxon>Oceanospirillaceae</taxon>
        <taxon>Marinobacterium</taxon>
    </lineage>
</organism>
<dbReference type="RefSeq" id="WP_379912001.1">
    <property type="nucleotide sequence ID" value="NZ_JBHSWE010000001.1"/>
</dbReference>
<evidence type="ECO:0000256" key="3">
    <source>
        <dbReference type="ARBA" id="ARBA00022752"/>
    </source>
</evidence>
<evidence type="ECO:0000313" key="5">
    <source>
        <dbReference type="Proteomes" id="UP001596422"/>
    </source>
</evidence>
<gene>
    <name evidence="4" type="ORF">ACFQDL_28220</name>
</gene>
<dbReference type="Pfam" id="PF09712">
    <property type="entry name" value="PHA_synth_III_E"/>
    <property type="match status" value="1"/>
</dbReference>
<keyword evidence="5" id="KW-1185">Reference proteome</keyword>
<name>A0ABW2A7W8_9GAMM</name>
<sequence>MSDDIHKQMQAWLEQQKAYWARLAEGGTAAEAPQSWQRLFREYQQSMLKELPEQQARLTSLLTANAGLFNRFGEQVLQALQEPGDDSGLKRAIEQLTTGMQQHAGAALLQQWQLPAQLAALAGTWGCGADTPFENPFAGGFGNLSGGALFGGDPHWQREARKGFRLLLDYQEALQHFIELHDAINRQAGEQMLARLAEDDADVESLGELHRLWVNCYEKIHADTSLSTDFQSAYGRTSNALMHLQKFCQDWRDSYYEALGLASRQGLDSLGERQHRLRKQVRAMSLELEALKAQLKDSVPAGEVQALRAEFEQFRLEVKDRKPAPGRRSTTGKRPR</sequence>